<protein>
    <recommendedName>
        <fullName evidence="3">DUF4219 domain-containing protein</fullName>
    </recommendedName>
</protein>
<dbReference type="OrthoDB" id="8039827at2759"/>
<sequence>MSSSSGTKHSVITQFNDNNYMEWRLDIYGWMLEHGLSAFIADKVPEPPSVTNEKKYKTFCAKRERAVGVIIQRLDKSLKPGFLTPETVAILIFYGRP</sequence>
<comment type="caution">
    <text evidence="1">The sequence shown here is derived from an EMBL/GenBank/DDBJ whole genome shotgun (WGS) entry which is preliminary data.</text>
</comment>
<dbReference type="Proteomes" id="UP000886653">
    <property type="component" value="Unassembled WGS sequence"/>
</dbReference>
<reference evidence="1" key="1">
    <citation type="submission" date="2013-11" db="EMBL/GenBank/DDBJ databases">
        <title>Genome sequence of the fusiform rust pathogen reveals effectors for host alternation and coevolution with pine.</title>
        <authorList>
            <consortium name="DOE Joint Genome Institute"/>
            <person name="Smith K."/>
            <person name="Pendleton A."/>
            <person name="Kubisiak T."/>
            <person name="Anderson C."/>
            <person name="Salamov A."/>
            <person name="Aerts A."/>
            <person name="Riley R."/>
            <person name="Clum A."/>
            <person name="Lindquist E."/>
            <person name="Ence D."/>
            <person name="Campbell M."/>
            <person name="Kronenberg Z."/>
            <person name="Feau N."/>
            <person name="Dhillon B."/>
            <person name="Hamelin R."/>
            <person name="Burleigh J."/>
            <person name="Smith J."/>
            <person name="Yandell M."/>
            <person name="Nelson C."/>
            <person name="Grigoriev I."/>
            <person name="Davis J."/>
        </authorList>
    </citation>
    <scope>NUCLEOTIDE SEQUENCE</scope>
    <source>
        <strain evidence="1">G11</strain>
    </source>
</reference>
<accession>A0A9P6THH5</accession>
<gene>
    <name evidence="1" type="ORF">CROQUDRAFT_650804</name>
</gene>
<dbReference type="AlphaFoldDB" id="A0A9P6THH5"/>
<dbReference type="EMBL" id="MU167211">
    <property type="protein sequence ID" value="KAG0151765.1"/>
    <property type="molecule type" value="Genomic_DNA"/>
</dbReference>
<evidence type="ECO:0000313" key="1">
    <source>
        <dbReference type="EMBL" id="KAG0151765.1"/>
    </source>
</evidence>
<keyword evidence="2" id="KW-1185">Reference proteome</keyword>
<proteinExistence type="predicted"/>
<evidence type="ECO:0008006" key="3">
    <source>
        <dbReference type="Google" id="ProtNLM"/>
    </source>
</evidence>
<organism evidence="1 2">
    <name type="scientific">Cronartium quercuum f. sp. fusiforme G11</name>
    <dbReference type="NCBI Taxonomy" id="708437"/>
    <lineage>
        <taxon>Eukaryota</taxon>
        <taxon>Fungi</taxon>
        <taxon>Dikarya</taxon>
        <taxon>Basidiomycota</taxon>
        <taxon>Pucciniomycotina</taxon>
        <taxon>Pucciniomycetes</taxon>
        <taxon>Pucciniales</taxon>
        <taxon>Coleosporiaceae</taxon>
        <taxon>Cronartium</taxon>
    </lineage>
</organism>
<evidence type="ECO:0000313" key="2">
    <source>
        <dbReference type="Proteomes" id="UP000886653"/>
    </source>
</evidence>
<name>A0A9P6THH5_9BASI</name>